<dbReference type="Proteomes" id="UP001501175">
    <property type="component" value="Unassembled WGS sequence"/>
</dbReference>
<dbReference type="EMBL" id="BAABHD010000003">
    <property type="protein sequence ID" value="GAA4447285.1"/>
    <property type="molecule type" value="Genomic_DNA"/>
</dbReference>
<evidence type="ECO:0000313" key="2">
    <source>
        <dbReference type="EMBL" id="GAA4447285.1"/>
    </source>
</evidence>
<comment type="caution">
    <text evidence="2">The sequence shown here is derived from an EMBL/GenBank/DDBJ whole genome shotgun (WGS) entry which is preliminary data.</text>
</comment>
<feature type="transmembrane region" description="Helical" evidence="1">
    <location>
        <begin position="67"/>
        <end position="89"/>
    </location>
</feature>
<organism evidence="2 3">
    <name type="scientific">Nibrella saemangeumensis</name>
    <dbReference type="NCBI Taxonomy" id="1084526"/>
    <lineage>
        <taxon>Bacteria</taxon>
        <taxon>Pseudomonadati</taxon>
        <taxon>Bacteroidota</taxon>
        <taxon>Cytophagia</taxon>
        <taxon>Cytophagales</taxon>
        <taxon>Spirosomataceae</taxon>
        <taxon>Nibrella</taxon>
    </lineage>
</organism>
<keyword evidence="1" id="KW-1133">Transmembrane helix</keyword>
<accession>A0ABP8MDX9</accession>
<dbReference type="Pfam" id="PF03203">
    <property type="entry name" value="MerC"/>
    <property type="match status" value="1"/>
</dbReference>
<evidence type="ECO:0000256" key="1">
    <source>
        <dbReference type="SAM" id="Phobius"/>
    </source>
</evidence>
<name>A0ABP8MDX9_9BACT</name>
<gene>
    <name evidence="2" type="ORF">GCM10023189_03480</name>
</gene>
<proteinExistence type="predicted"/>
<keyword evidence="1" id="KW-0472">Membrane</keyword>
<keyword evidence="1" id="KW-0812">Transmembrane</keyword>
<protein>
    <submittedName>
        <fullName evidence="2">Uncharacterized protein</fullName>
    </submittedName>
</protein>
<evidence type="ECO:0000313" key="3">
    <source>
        <dbReference type="Proteomes" id="UP001501175"/>
    </source>
</evidence>
<feature type="transmembrane region" description="Helical" evidence="1">
    <location>
        <begin position="16"/>
        <end position="33"/>
    </location>
</feature>
<sequence>MAICGAPSVLQHHTDWGAWLAVALALICIYSLVKNYRGKGTRTAIVIASFGLSLLLVGLLIPNSMRWYYSGATLLFVSSIYNGPGYKWLNHTRLIRRFPLLTNS</sequence>
<reference evidence="3" key="1">
    <citation type="journal article" date="2019" name="Int. J. Syst. Evol. Microbiol.">
        <title>The Global Catalogue of Microorganisms (GCM) 10K type strain sequencing project: providing services to taxonomists for standard genome sequencing and annotation.</title>
        <authorList>
            <consortium name="The Broad Institute Genomics Platform"/>
            <consortium name="The Broad Institute Genome Sequencing Center for Infectious Disease"/>
            <person name="Wu L."/>
            <person name="Ma J."/>
        </authorList>
    </citation>
    <scope>NUCLEOTIDE SEQUENCE [LARGE SCALE GENOMIC DNA]</scope>
    <source>
        <strain evidence="3">JCM 17927</strain>
    </source>
</reference>
<dbReference type="InterPro" id="IPR004891">
    <property type="entry name" value="Mercury-R_MerC"/>
</dbReference>
<feature type="transmembrane region" description="Helical" evidence="1">
    <location>
        <begin position="45"/>
        <end position="61"/>
    </location>
</feature>
<keyword evidence="3" id="KW-1185">Reference proteome</keyword>